<feature type="transmembrane region" description="Helical" evidence="7">
    <location>
        <begin position="221"/>
        <end position="241"/>
    </location>
</feature>
<organism evidence="9 10">
    <name type="scientific">Syntrophaceticus schinkii</name>
    <dbReference type="NCBI Taxonomy" id="499207"/>
    <lineage>
        <taxon>Bacteria</taxon>
        <taxon>Bacillati</taxon>
        <taxon>Bacillota</taxon>
        <taxon>Clostridia</taxon>
        <taxon>Thermoanaerobacterales</taxon>
        <taxon>Thermoanaerobacterales Family III. Incertae Sedis</taxon>
        <taxon>Syntrophaceticus</taxon>
    </lineage>
</organism>
<accession>A0A0B7MQ98</accession>
<keyword evidence="5 7" id="KW-1133">Transmembrane helix</keyword>
<keyword evidence="6 7" id="KW-0472">Membrane</keyword>
<feature type="transmembrane region" description="Helical" evidence="7">
    <location>
        <begin position="135"/>
        <end position="155"/>
    </location>
</feature>
<dbReference type="InterPro" id="IPR020846">
    <property type="entry name" value="MFS_dom"/>
</dbReference>
<dbReference type="PROSITE" id="PS50850">
    <property type="entry name" value="MFS"/>
    <property type="match status" value="1"/>
</dbReference>
<gene>
    <name evidence="9" type="ORF">SSCH_800009</name>
</gene>
<dbReference type="Pfam" id="PF07690">
    <property type="entry name" value="MFS_1"/>
    <property type="match status" value="1"/>
</dbReference>
<name>A0A0B7MQ98_9FIRM</name>
<keyword evidence="10" id="KW-1185">Reference proteome</keyword>
<dbReference type="AlphaFoldDB" id="A0A0B7MQ98"/>
<reference evidence="10" key="1">
    <citation type="submission" date="2015-01" db="EMBL/GenBank/DDBJ databases">
        <authorList>
            <person name="Manzoor Shahid"/>
            <person name="Zubair Saima"/>
        </authorList>
    </citation>
    <scope>NUCLEOTIDE SEQUENCE [LARGE SCALE GENOMIC DNA]</scope>
    <source>
        <strain evidence="10">Sp3</strain>
    </source>
</reference>
<evidence type="ECO:0000256" key="5">
    <source>
        <dbReference type="ARBA" id="ARBA00022989"/>
    </source>
</evidence>
<evidence type="ECO:0000256" key="7">
    <source>
        <dbReference type="SAM" id="Phobius"/>
    </source>
</evidence>
<feature type="transmembrane region" description="Helical" evidence="7">
    <location>
        <begin position="47"/>
        <end position="67"/>
    </location>
</feature>
<dbReference type="PANTHER" id="PTHR43124">
    <property type="entry name" value="PURINE EFFLUX PUMP PBUE"/>
    <property type="match status" value="1"/>
</dbReference>
<dbReference type="EMBL" id="CDRZ01000281">
    <property type="protein sequence ID" value="CEO90318.1"/>
    <property type="molecule type" value="Genomic_DNA"/>
</dbReference>
<dbReference type="RefSeq" id="WP_044666089.1">
    <property type="nucleotide sequence ID" value="NZ_CDRZ01000281.1"/>
</dbReference>
<evidence type="ECO:0000259" key="8">
    <source>
        <dbReference type="PROSITE" id="PS50850"/>
    </source>
</evidence>
<dbReference type="OrthoDB" id="9773404at2"/>
<protein>
    <submittedName>
        <fullName evidence="9">Major facilitator superfamily transporter</fullName>
    </submittedName>
</protein>
<keyword evidence="4 7" id="KW-0812">Transmembrane</keyword>
<keyword evidence="2" id="KW-0813">Transport</keyword>
<evidence type="ECO:0000256" key="4">
    <source>
        <dbReference type="ARBA" id="ARBA00022692"/>
    </source>
</evidence>
<feature type="transmembrane region" description="Helical" evidence="7">
    <location>
        <begin position="79"/>
        <end position="98"/>
    </location>
</feature>
<feature type="domain" description="Major facilitator superfamily (MFS) profile" evidence="8">
    <location>
        <begin position="12"/>
        <end position="412"/>
    </location>
</feature>
<dbReference type="InterPro" id="IPR011701">
    <property type="entry name" value="MFS"/>
</dbReference>
<evidence type="ECO:0000256" key="2">
    <source>
        <dbReference type="ARBA" id="ARBA00022448"/>
    </source>
</evidence>
<evidence type="ECO:0000313" key="9">
    <source>
        <dbReference type="EMBL" id="CEO90318.1"/>
    </source>
</evidence>
<comment type="subcellular location">
    <subcellularLocation>
        <location evidence="1">Cell membrane</location>
        <topology evidence="1">Multi-pass membrane protein</topology>
    </subcellularLocation>
</comment>
<feature type="transmembrane region" description="Helical" evidence="7">
    <location>
        <begin position="110"/>
        <end position="128"/>
    </location>
</feature>
<evidence type="ECO:0000256" key="6">
    <source>
        <dbReference type="ARBA" id="ARBA00023136"/>
    </source>
</evidence>
<dbReference type="GO" id="GO:0005886">
    <property type="term" value="C:plasma membrane"/>
    <property type="evidence" value="ECO:0007669"/>
    <property type="project" value="UniProtKB-SubCell"/>
</dbReference>
<feature type="transmembrane region" description="Helical" evidence="7">
    <location>
        <begin position="358"/>
        <end position="381"/>
    </location>
</feature>
<dbReference type="Gene3D" id="1.20.1250.20">
    <property type="entry name" value="MFS general substrate transporter like domains"/>
    <property type="match status" value="2"/>
</dbReference>
<dbReference type="Proteomes" id="UP000046155">
    <property type="component" value="Unassembled WGS sequence"/>
</dbReference>
<proteinExistence type="predicted"/>
<evidence type="ECO:0000256" key="3">
    <source>
        <dbReference type="ARBA" id="ARBA00022475"/>
    </source>
</evidence>
<sequence length="414" mass="43774">MTARENISSYRWAVLGINGILLAAVYMSLSSWAVAVPELKEYFNLSSTYIMLGSAFLIAGYSIGSYVEGHLLAKYGWRKVLGIVMLAFLLASVAIPYAPNYPVVLLLRFIQGWGLVVVITSNVVSSWFPVRQRGIANGILLGMVPGGVAIGGVVSGNLLPSFGWQNTFLILAAIVAVCVILNYLISKDAPLEISEQKPVEQETEVVVNDISPKKPNIYRTAAVWLMGLAMFCNFFQVYGMYSFLGDYLYTLGFAPVAVGTLILLNGLIGVVSTPVGGIVSDRIVSSSGNALKARAYSMVFVGFLVAAIGSWLVPFLAPLGFGLASLAMIIMGWGIPATNGPLASLPVDLFGPKVGGEAFGLVLLIAGAGGIIAPIFVTWMASTFGWYVGWFITGAAAAIGVIAGLILPAAKPDL</sequence>
<feature type="transmembrane region" description="Helical" evidence="7">
    <location>
        <begin position="167"/>
        <end position="185"/>
    </location>
</feature>
<feature type="transmembrane region" description="Helical" evidence="7">
    <location>
        <begin position="387"/>
        <end position="410"/>
    </location>
</feature>
<dbReference type="PANTHER" id="PTHR43124:SF3">
    <property type="entry name" value="CHLORAMPHENICOL EFFLUX PUMP RV0191"/>
    <property type="match status" value="1"/>
</dbReference>
<dbReference type="SUPFAM" id="SSF103473">
    <property type="entry name" value="MFS general substrate transporter"/>
    <property type="match status" value="1"/>
</dbReference>
<feature type="transmembrane region" description="Helical" evidence="7">
    <location>
        <begin position="247"/>
        <end position="272"/>
    </location>
</feature>
<dbReference type="InterPro" id="IPR050189">
    <property type="entry name" value="MFS_Efflux_Transporters"/>
</dbReference>
<evidence type="ECO:0000256" key="1">
    <source>
        <dbReference type="ARBA" id="ARBA00004651"/>
    </source>
</evidence>
<evidence type="ECO:0000313" key="10">
    <source>
        <dbReference type="Proteomes" id="UP000046155"/>
    </source>
</evidence>
<keyword evidence="3" id="KW-1003">Cell membrane</keyword>
<feature type="transmembrane region" description="Helical" evidence="7">
    <location>
        <begin position="293"/>
        <end position="313"/>
    </location>
</feature>
<dbReference type="InterPro" id="IPR036259">
    <property type="entry name" value="MFS_trans_sf"/>
</dbReference>
<feature type="transmembrane region" description="Helical" evidence="7">
    <location>
        <begin position="12"/>
        <end position="35"/>
    </location>
</feature>
<dbReference type="GO" id="GO:0022857">
    <property type="term" value="F:transmembrane transporter activity"/>
    <property type="evidence" value="ECO:0007669"/>
    <property type="project" value="InterPro"/>
</dbReference>